<dbReference type="AlphaFoldDB" id="A0A9X1JNG7"/>
<keyword evidence="2" id="KW-0540">Nuclease</keyword>
<keyword evidence="3" id="KW-1185">Reference proteome</keyword>
<accession>A0A9X1JNG7</accession>
<proteinExistence type="predicted"/>
<dbReference type="GO" id="GO:0009307">
    <property type="term" value="P:DNA restriction-modification system"/>
    <property type="evidence" value="ECO:0007669"/>
    <property type="project" value="InterPro"/>
</dbReference>
<comment type="caution">
    <text evidence="2">The sequence shown here is derived from an EMBL/GenBank/DDBJ whole genome shotgun (WGS) entry which is preliminary data.</text>
</comment>
<dbReference type="GO" id="GO:0003677">
    <property type="term" value="F:DNA binding"/>
    <property type="evidence" value="ECO:0007669"/>
    <property type="project" value="InterPro"/>
</dbReference>
<evidence type="ECO:0000313" key="2">
    <source>
        <dbReference type="EMBL" id="MBV7269575.1"/>
    </source>
</evidence>
<feature type="domain" description="Restriction endonuclease type IV Mrr" evidence="1">
    <location>
        <begin position="13"/>
        <end position="121"/>
    </location>
</feature>
<dbReference type="EC" id="3.1.21.-" evidence="2"/>
<dbReference type="GO" id="GO:0004519">
    <property type="term" value="F:endonuclease activity"/>
    <property type="evidence" value="ECO:0007669"/>
    <property type="project" value="UniProtKB-KW"/>
</dbReference>
<dbReference type="GO" id="GO:0016787">
    <property type="term" value="F:hydrolase activity"/>
    <property type="evidence" value="ECO:0007669"/>
    <property type="project" value="UniProtKB-KW"/>
</dbReference>
<keyword evidence="2" id="KW-0255">Endonuclease</keyword>
<organism evidence="2 3">
    <name type="scientific">Winogradskyella luteola</name>
    <dbReference type="NCBI Taxonomy" id="2828330"/>
    <lineage>
        <taxon>Bacteria</taxon>
        <taxon>Pseudomonadati</taxon>
        <taxon>Bacteroidota</taxon>
        <taxon>Flavobacteriia</taxon>
        <taxon>Flavobacteriales</taxon>
        <taxon>Flavobacteriaceae</taxon>
        <taxon>Winogradskyella</taxon>
    </lineage>
</organism>
<dbReference type="Proteomes" id="UP001138894">
    <property type="component" value="Unassembled WGS sequence"/>
</dbReference>
<sequence>MKLTFDEIEDDKIFEELTASYFRELKESPDNNITDVVVKETGEGTDGGRDILIEFNLSDDIKIFKRKWVIQCKFREDSVSPSHLNAINIPTLIHSYNAQGYLLVCKTRATSGVTDLFERLNEQCKDKYHYECWNGSQFLRKLILQEKIQELFFPEYYEYIQTFKNKAK</sequence>
<evidence type="ECO:0000259" key="1">
    <source>
        <dbReference type="Pfam" id="PF04471"/>
    </source>
</evidence>
<dbReference type="Pfam" id="PF04471">
    <property type="entry name" value="Mrr_cat"/>
    <property type="match status" value="1"/>
</dbReference>
<gene>
    <name evidence="2" type="ORF">KCG49_10295</name>
</gene>
<evidence type="ECO:0000313" key="3">
    <source>
        <dbReference type="Proteomes" id="UP001138894"/>
    </source>
</evidence>
<reference evidence="2" key="1">
    <citation type="submission" date="2021-04" db="EMBL/GenBank/DDBJ databases">
        <authorList>
            <person name="Pira H."/>
            <person name="Risdian C."/>
            <person name="Wink J."/>
        </authorList>
    </citation>
    <scope>NUCLEOTIDE SEQUENCE</scope>
    <source>
        <strain evidence="2">WHY3</strain>
    </source>
</reference>
<protein>
    <submittedName>
        <fullName evidence="2">Restriction endonuclease</fullName>
        <ecNumber evidence="2">3.1.21.-</ecNumber>
    </submittedName>
</protein>
<dbReference type="InterPro" id="IPR007560">
    <property type="entry name" value="Restrct_endonuc_IV_Mrr"/>
</dbReference>
<name>A0A9X1JNG7_9FLAO</name>
<dbReference type="EMBL" id="JAGSPD010000007">
    <property type="protein sequence ID" value="MBV7269575.1"/>
    <property type="molecule type" value="Genomic_DNA"/>
</dbReference>
<keyword evidence="2" id="KW-0378">Hydrolase</keyword>
<dbReference type="RefSeq" id="WP_218546331.1">
    <property type="nucleotide sequence ID" value="NZ_JAGSPD010000007.1"/>
</dbReference>